<accession>A0ABV0SCN1</accession>
<dbReference type="Gene3D" id="1.10.287.70">
    <property type="match status" value="1"/>
</dbReference>
<keyword evidence="1" id="KW-0472">Membrane</keyword>
<keyword evidence="1" id="KW-1133">Transmembrane helix</keyword>
<dbReference type="EMBL" id="JAHRIN010076708">
    <property type="protein sequence ID" value="MEQ2218289.1"/>
    <property type="molecule type" value="Genomic_DNA"/>
</dbReference>
<dbReference type="Proteomes" id="UP001434883">
    <property type="component" value="Unassembled WGS sequence"/>
</dbReference>
<organism evidence="2 3">
    <name type="scientific">Xenoophorus captivus</name>
    <dbReference type="NCBI Taxonomy" id="1517983"/>
    <lineage>
        <taxon>Eukaryota</taxon>
        <taxon>Metazoa</taxon>
        <taxon>Chordata</taxon>
        <taxon>Craniata</taxon>
        <taxon>Vertebrata</taxon>
        <taxon>Euteleostomi</taxon>
        <taxon>Actinopterygii</taxon>
        <taxon>Neopterygii</taxon>
        <taxon>Teleostei</taxon>
        <taxon>Neoteleostei</taxon>
        <taxon>Acanthomorphata</taxon>
        <taxon>Ovalentaria</taxon>
        <taxon>Atherinomorphae</taxon>
        <taxon>Cyprinodontiformes</taxon>
        <taxon>Goodeidae</taxon>
        <taxon>Xenoophorus</taxon>
    </lineage>
</organism>
<evidence type="ECO:0000256" key="1">
    <source>
        <dbReference type="SAM" id="Phobius"/>
    </source>
</evidence>
<evidence type="ECO:0000313" key="2">
    <source>
        <dbReference type="EMBL" id="MEQ2218289.1"/>
    </source>
</evidence>
<protein>
    <submittedName>
        <fullName evidence="2">Uncharacterized protein</fullName>
    </submittedName>
</protein>
<gene>
    <name evidence="2" type="ORF">XENOCAPTIV_000947</name>
</gene>
<evidence type="ECO:0000313" key="3">
    <source>
        <dbReference type="Proteomes" id="UP001434883"/>
    </source>
</evidence>
<sequence length="107" mass="12600">MFLYRVKEVWRMNVLSWTQFHTEYLLLFLLAEPFSASVWVMMFVMLLIVTAIAVFLFEFVSPLGFNRNLAQGKGRPEHTHAVRNITPIIFPSCRKRQIQVTPEARKK</sequence>
<comment type="caution">
    <text evidence="2">The sequence shown here is derived from an EMBL/GenBank/DDBJ whole genome shotgun (WGS) entry which is preliminary data.</text>
</comment>
<keyword evidence="1" id="KW-0812">Transmembrane</keyword>
<keyword evidence="3" id="KW-1185">Reference proteome</keyword>
<feature type="transmembrane region" description="Helical" evidence="1">
    <location>
        <begin position="37"/>
        <end position="57"/>
    </location>
</feature>
<name>A0ABV0SCN1_9TELE</name>
<proteinExistence type="predicted"/>
<reference evidence="2 3" key="1">
    <citation type="submission" date="2021-06" db="EMBL/GenBank/DDBJ databases">
        <authorList>
            <person name="Palmer J.M."/>
        </authorList>
    </citation>
    <scope>NUCLEOTIDE SEQUENCE [LARGE SCALE GENOMIC DNA]</scope>
    <source>
        <strain evidence="2 3">XC_2019</strain>
        <tissue evidence="2">Muscle</tissue>
    </source>
</reference>